<dbReference type="Pfam" id="PF00903">
    <property type="entry name" value="Glyoxalase"/>
    <property type="match status" value="1"/>
</dbReference>
<evidence type="ECO:0000259" key="1">
    <source>
        <dbReference type="PROSITE" id="PS51819"/>
    </source>
</evidence>
<dbReference type="Gene3D" id="3.10.180.10">
    <property type="entry name" value="2,3-Dihydroxybiphenyl 1,2-Dioxygenase, domain 1"/>
    <property type="match status" value="1"/>
</dbReference>
<dbReference type="InterPro" id="IPR037523">
    <property type="entry name" value="VOC_core"/>
</dbReference>
<dbReference type="EMBL" id="BNDV01000002">
    <property type="protein sequence ID" value="GHI10625.1"/>
    <property type="molecule type" value="Genomic_DNA"/>
</dbReference>
<keyword evidence="3" id="KW-1185">Reference proteome</keyword>
<organism evidence="2 3">
    <name type="scientific">Streptomyces virginiae</name>
    <name type="common">Streptomyces cinnamonensis</name>
    <dbReference type="NCBI Taxonomy" id="1961"/>
    <lineage>
        <taxon>Bacteria</taxon>
        <taxon>Bacillati</taxon>
        <taxon>Actinomycetota</taxon>
        <taxon>Actinomycetes</taxon>
        <taxon>Kitasatosporales</taxon>
        <taxon>Streptomycetaceae</taxon>
        <taxon>Streptomyces</taxon>
    </lineage>
</organism>
<feature type="domain" description="VOC" evidence="1">
    <location>
        <begin position="5"/>
        <end position="116"/>
    </location>
</feature>
<name>A0ABQ3NCW2_STRVG</name>
<gene>
    <name evidence="2" type="ORF">Scinn_00880</name>
</gene>
<comment type="caution">
    <text evidence="2">The sequence shown here is derived from an EMBL/GenBank/DDBJ whole genome shotgun (WGS) entry which is preliminary data.</text>
</comment>
<proteinExistence type="predicted"/>
<accession>A0ABQ3NCW2</accession>
<dbReference type="PROSITE" id="PS51819">
    <property type="entry name" value="VOC"/>
    <property type="match status" value="1"/>
</dbReference>
<evidence type="ECO:0000313" key="2">
    <source>
        <dbReference type="EMBL" id="GHI10625.1"/>
    </source>
</evidence>
<dbReference type="InterPro" id="IPR004360">
    <property type="entry name" value="Glyas_Fos-R_dOase_dom"/>
</dbReference>
<protein>
    <recommendedName>
        <fullName evidence="1">VOC domain-containing protein</fullName>
    </recommendedName>
</protein>
<dbReference type="Proteomes" id="UP000660554">
    <property type="component" value="Unassembled WGS sequence"/>
</dbReference>
<dbReference type="InterPro" id="IPR029068">
    <property type="entry name" value="Glyas_Bleomycin-R_OHBP_Dase"/>
</dbReference>
<reference evidence="3" key="1">
    <citation type="submission" date="2020-09" db="EMBL/GenBank/DDBJ databases">
        <title>Whole genome shotgun sequence of Streptomyces cinnamonensis NBRC 15873.</title>
        <authorList>
            <person name="Komaki H."/>
            <person name="Tamura T."/>
        </authorList>
    </citation>
    <scope>NUCLEOTIDE SEQUENCE [LARGE SCALE GENOMIC DNA]</scope>
    <source>
        <strain evidence="3">NBRC 15873</strain>
    </source>
</reference>
<dbReference type="SUPFAM" id="SSF54593">
    <property type="entry name" value="Glyoxalase/Bleomycin resistance protein/Dihydroxybiphenyl dioxygenase"/>
    <property type="match status" value="1"/>
</dbReference>
<evidence type="ECO:0000313" key="3">
    <source>
        <dbReference type="Proteomes" id="UP000660554"/>
    </source>
</evidence>
<sequence>MLAMAIDSVVVRQRVEDLDAAVPFYEKLTGATASRFAFAGVTLASVGPFLLFAGPDEAAQRVAGVAATLAVADLDLAVEEAEAGGAEVVVPVQPTPNGHRAVLRHPHGGVFEYVGP</sequence>